<evidence type="ECO:0000313" key="1">
    <source>
        <dbReference type="EMBL" id="SFL66703.1"/>
    </source>
</evidence>
<dbReference type="InterPro" id="IPR036689">
    <property type="entry name" value="ESAT-6-like_sf"/>
</dbReference>
<dbReference type="AlphaFoldDB" id="A0A1I4JKH0"/>
<evidence type="ECO:0000313" key="2">
    <source>
        <dbReference type="Proteomes" id="UP000199152"/>
    </source>
</evidence>
<dbReference type="STRING" id="504800.SAMN04488085_11525"/>
<dbReference type="Proteomes" id="UP000199152">
    <property type="component" value="Unassembled WGS sequence"/>
</dbReference>
<accession>A0A1I4JKH0</accession>
<dbReference type="Gene3D" id="1.10.287.1060">
    <property type="entry name" value="ESAT-6-like"/>
    <property type="match status" value="1"/>
</dbReference>
<dbReference type="EMBL" id="FOSW01000015">
    <property type="protein sequence ID" value="SFL66703.1"/>
    <property type="molecule type" value="Genomic_DNA"/>
</dbReference>
<name>A0A1I4JKH0_9ACTN</name>
<proteinExistence type="predicted"/>
<dbReference type="RefSeq" id="WP_091328668.1">
    <property type="nucleotide sequence ID" value="NZ_FOSW01000015.1"/>
</dbReference>
<sequence>MKVDIATLQSMADRCRAEAADTAARQATLSSSVNASVLESWTDSQAAVQFTELYEQWRLSAQGVSDALTGMGGLLSGVAVSYQQHEADVAARISASFR</sequence>
<reference evidence="1 2" key="1">
    <citation type="submission" date="2016-10" db="EMBL/GenBank/DDBJ databases">
        <authorList>
            <person name="de Groot N.N."/>
        </authorList>
    </citation>
    <scope>NUCLEOTIDE SEQUENCE [LARGE SCALE GENOMIC DNA]</scope>
    <source>
        <strain evidence="1 2">DSM 45317</strain>
    </source>
</reference>
<gene>
    <name evidence="1" type="ORF">SAMN04488085_11525</name>
</gene>
<keyword evidence="2" id="KW-1185">Reference proteome</keyword>
<dbReference type="InterPro" id="IPR010310">
    <property type="entry name" value="T7SS_ESAT-6-like"/>
</dbReference>
<dbReference type="OrthoDB" id="5191365at2"/>
<dbReference type="InParanoid" id="A0A1I4JKH0"/>
<dbReference type="SUPFAM" id="SSF140453">
    <property type="entry name" value="EsxAB dimer-like"/>
    <property type="match status" value="1"/>
</dbReference>
<organism evidence="1 2">
    <name type="scientific">Geodermatophilus ruber</name>
    <dbReference type="NCBI Taxonomy" id="504800"/>
    <lineage>
        <taxon>Bacteria</taxon>
        <taxon>Bacillati</taxon>
        <taxon>Actinomycetota</taxon>
        <taxon>Actinomycetes</taxon>
        <taxon>Geodermatophilales</taxon>
        <taxon>Geodermatophilaceae</taxon>
        <taxon>Geodermatophilus</taxon>
    </lineage>
</organism>
<protein>
    <submittedName>
        <fullName evidence="1">WXG100 family type VII secretion target</fullName>
    </submittedName>
</protein>
<dbReference type="Pfam" id="PF06013">
    <property type="entry name" value="WXG100"/>
    <property type="match status" value="1"/>
</dbReference>